<dbReference type="PATRIC" id="fig|28037.231.peg.649"/>
<sequence length="81" mass="9234">MKGKIGIFKMKHFFAGIGEIKLAFYILYVLLGLAPLFHTYIINAETGVGKSVLTIIGVVSVFMLTIARIYRRFFYNKNKLD</sequence>
<reference evidence="2 3" key="1">
    <citation type="submission" date="2016-01" db="EMBL/GenBank/DDBJ databases">
        <authorList>
            <person name="Oliw E.H."/>
        </authorList>
    </citation>
    <scope>NUCLEOTIDE SEQUENCE [LARGE SCALE GENOMIC DNA]</scope>
    <source>
        <strain evidence="2 3">CMW7705B</strain>
    </source>
</reference>
<feature type="transmembrane region" description="Helical" evidence="1">
    <location>
        <begin position="48"/>
        <end position="70"/>
    </location>
</feature>
<organism evidence="2 3">
    <name type="scientific">Streptococcus mitis</name>
    <dbReference type="NCBI Taxonomy" id="28037"/>
    <lineage>
        <taxon>Bacteria</taxon>
        <taxon>Bacillati</taxon>
        <taxon>Bacillota</taxon>
        <taxon>Bacilli</taxon>
        <taxon>Lactobacillales</taxon>
        <taxon>Streptococcaceae</taxon>
        <taxon>Streptococcus</taxon>
        <taxon>Streptococcus mitis group</taxon>
    </lineage>
</organism>
<gene>
    <name evidence="2" type="ORF">HMPREF3228_00653</name>
</gene>
<evidence type="ECO:0008006" key="4">
    <source>
        <dbReference type="Google" id="ProtNLM"/>
    </source>
</evidence>
<keyword evidence="1" id="KW-0472">Membrane</keyword>
<evidence type="ECO:0000313" key="2">
    <source>
        <dbReference type="EMBL" id="KXA61619.1"/>
    </source>
</evidence>
<evidence type="ECO:0000256" key="1">
    <source>
        <dbReference type="SAM" id="Phobius"/>
    </source>
</evidence>
<evidence type="ECO:0000313" key="3">
    <source>
        <dbReference type="Proteomes" id="UP000070065"/>
    </source>
</evidence>
<proteinExistence type="predicted"/>
<name>A0A133S0J5_STRMT</name>
<comment type="caution">
    <text evidence="2">The sequence shown here is derived from an EMBL/GenBank/DDBJ whole genome shotgun (WGS) entry which is preliminary data.</text>
</comment>
<dbReference type="Proteomes" id="UP000070065">
    <property type="component" value="Unassembled WGS sequence"/>
</dbReference>
<dbReference type="AlphaFoldDB" id="A0A133S0J5"/>
<keyword evidence="1" id="KW-1133">Transmembrane helix</keyword>
<dbReference type="EMBL" id="LRQR01000042">
    <property type="protein sequence ID" value="KXA61619.1"/>
    <property type="molecule type" value="Genomic_DNA"/>
</dbReference>
<accession>A0A133S0J5</accession>
<feature type="transmembrane region" description="Helical" evidence="1">
    <location>
        <begin position="20"/>
        <end position="42"/>
    </location>
</feature>
<keyword evidence="1" id="KW-0812">Transmembrane</keyword>
<protein>
    <recommendedName>
        <fullName evidence="4">Bacteriocin</fullName>
    </recommendedName>
</protein>